<evidence type="ECO:0000313" key="6">
    <source>
        <dbReference type="Proteomes" id="UP001206595"/>
    </source>
</evidence>
<reference evidence="5" key="1">
    <citation type="submission" date="2021-06" db="EMBL/GenBank/DDBJ databases">
        <authorList>
            <consortium name="DOE Joint Genome Institute"/>
            <person name="Mondo S.J."/>
            <person name="Amses K.R."/>
            <person name="Simmons D.R."/>
            <person name="Longcore J.E."/>
            <person name="Seto K."/>
            <person name="Alves G.H."/>
            <person name="Bonds A.E."/>
            <person name="Quandt C.A."/>
            <person name="Davis W.J."/>
            <person name="Chang Y."/>
            <person name="Letcher P.M."/>
            <person name="Powell M.J."/>
            <person name="Kuo A."/>
            <person name="Labutti K."/>
            <person name="Pangilinan J."/>
            <person name="Andreopoulos W."/>
            <person name="Tritt A."/>
            <person name="Riley R."/>
            <person name="Hundley H."/>
            <person name="Johnson J."/>
            <person name="Lipzen A."/>
            <person name="Barry K."/>
            <person name="Berbee M.L."/>
            <person name="Buchler N.E."/>
            <person name="Grigoriev I.V."/>
            <person name="Spatafora J.W."/>
            <person name="Stajich J.E."/>
            <person name="James T.Y."/>
        </authorList>
    </citation>
    <scope>NUCLEOTIDE SEQUENCE</scope>
    <source>
        <strain evidence="5">AG</strain>
    </source>
</reference>
<dbReference type="GeneID" id="75917187"/>
<dbReference type="GO" id="GO:0003723">
    <property type="term" value="F:RNA binding"/>
    <property type="evidence" value="ECO:0007669"/>
    <property type="project" value="TreeGrafter"/>
</dbReference>
<evidence type="ECO:0000256" key="1">
    <source>
        <dbReference type="ARBA" id="ARBA00004604"/>
    </source>
</evidence>
<feature type="domain" description="Fcf2 pre-rRNA processing C-terminal" evidence="4">
    <location>
        <begin position="198"/>
        <end position="290"/>
    </location>
</feature>
<proteinExistence type="predicted"/>
<name>A0AAD5E5Q2_UMBRA</name>
<sequence>MVLTRRQSHRRGNDEDRLTELPLDKSIDHKATNKPKRNRGKSATASGNEEDQSVEADVIASDEQDTNEESSGKPEASEGQEETEDDSEAQSEEEDDEDIDALLDKAEEALRMNSGSQQSSDGKVDYKRFKLPKLDAGISVEDQLYIVNNKNQAKIAHELAVLDDGGEGSSNTKALNVLKASKSDAPPVSRKDKQKEKEATAGKGWFDMPKTEITPEIKRDLQVIRLRNVLDRKRHYKKSDSKDPTYFQVGTVIEGPTEFFSSRLTKRERKQTIVDELLADDEARGYYKRRFLDVQSRTQNGGKKHFKKVKAKRAQKW</sequence>
<dbReference type="Proteomes" id="UP001206595">
    <property type="component" value="Unassembled WGS sequence"/>
</dbReference>
<keyword evidence="6" id="KW-1185">Reference proteome</keyword>
<dbReference type="AlphaFoldDB" id="A0AAD5E5Q2"/>
<evidence type="ECO:0000259" key="4">
    <source>
        <dbReference type="Pfam" id="PF08698"/>
    </source>
</evidence>
<dbReference type="InterPro" id="IPR014810">
    <property type="entry name" value="Fcf2_C"/>
</dbReference>
<feature type="compositionally biased region" description="Acidic residues" evidence="3">
    <location>
        <begin position="78"/>
        <end position="101"/>
    </location>
</feature>
<evidence type="ECO:0000256" key="3">
    <source>
        <dbReference type="SAM" id="MobiDB-lite"/>
    </source>
</evidence>
<dbReference type="EMBL" id="MU620962">
    <property type="protein sequence ID" value="KAI8576100.1"/>
    <property type="molecule type" value="Genomic_DNA"/>
</dbReference>
<comment type="caution">
    <text evidence="5">The sequence shown here is derived from an EMBL/GenBank/DDBJ whole genome shotgun (WGS) entry which is preliminary data.</text>
</comment>
<feature type="compositionally biased region" description="Basic and acidic residues" evidence="3">
    <location>
        <begin position="189"/>
        <end position="200"/>
    </location>
</feature>
<dbReference type="RefSeq" id="XP_051441104.1">
    <property type="nucleotide sequence ID" value="XM_051591844.1"/>
</dbReference>
<dbReference type="PANTHER" id="PTHR21686:SF12">
    <property type="entry name" value="DEOXYNUCLEOTIDYLTRANSFERASE TERMINAL-INTERACTING PROTEIN 2"/>
    <property type="match status" value="1"/>
</dbReference>
<comment type="subcellular location">
    <subcellularLocation>
        <location evidence="1">Nucleus</location>
        <location evidence="1">Nucleolus</location>
    </subcellularLocation>
</comment>
<reference evidence="5" key="2">
    <citation type="journal article" date="2022" name="Proc. Natl. Acad. Sci. U.S.A.">
        <title>Diploid-dominant life cycles characterize the early evolution of Fungi.</title>
        <authorList>
            <person name="Amses K.R."/>
            <person name="Simmons D.R."/>
            <person name="Longcore J.E."/>
            <person name="Mondo S.J."/>
            <person name="Seto K."/>
            <person name="Jeronimo G.H."/>
            <person name="Bonds A.E."/>
            <person name="Quandt C.A."/>
            <person name="Davis W.J."/>
            <person name="Chang Y."/>
            <person name="Federici B.A."/>
            <person name="Kuo A."/>
            <person name="LaButti K."/>
            <person name="Pangilinan J."/>
            <person name="Andreopoulos W."/>
            <person name="Tritt A."/>
            <person name="Riley R."/>
            <person name="Hundley H."/>
            <person name="Johnson J."/>
            <person name="Lipzen A."/>
            <person name="Barry K."/>
            <person name="Lang B.F."/>
            <person name="Cuomo C.A."/>
            <person name="Buchler N.E."/>
            <person name="Grigoriev I.V."/>
            <person name="Spatafora J.W."/>
            <person name="Stajich J.E."/>
            <person name="James T.Y."/>
        </authorList>
    </citation>
    <scope>NUCLEOTIDE SEQUENCE</scope>
    <source>
        <strain evidence="5">AG</strain>
    </source>
</reference>
<evidence type="ECO:0000313" key="5">
    <source>
        <dbReference type="EMBL" id="KAI8576100.1"/>
    </source>
</evidence>
<accession>A0AAD5E5Q2</accession>
<feature type="compositionally biased region" description="Basic and acidic residues" evidence="3">
    <location>
        <begin position="11"/>
        <end position="31"/>
    </location>
</feature>
<feature type="region of interest" description="Disordered" evidence="3">
    <location>
        <begin position="162"/>
        <end position="202"/>
    </location>
</feature>
<protein>
    <recommendedName>
        <fullName evidence="4">Fcf2 pre-rRNA processing C-terminal domain-containing protein</fullName>
    </recommendedName>
</protein>
<feature type="compositionally biased region" description="Basic residues" evidence="3">
    <location>
        <begin position="1"/>
        <end position="10"/>
    </location>
</feature>
<organism evidence="5 6">
    <name type="scientific">Umbelopsis ramanniana AG</name>
    <dbReference type="NCBI Taxonomy" id="1314678"/>
    <lineage>
        <taxon>Eukaryota</taxon>
        <taxon>Fungi</taxon>
        <taxon>Fungi incertae sedis</taxon>
        <taxon>Mucoromycota</taxon>
        <taxon>Mucoromycotina</taxon>
        <taxon>Umbelopsidomycetes</taxon>
        <taxon>Umbelopsidales</taxon>
        <taxon>Umbelopsidaceae</taxon>
        <taxon>Umbelopsis</taxon>
    </lineage>
</organism>
<dbReference type="Pfam" id="PF08698">
    <property type="entry name" value="Fcf2"/>
    <property type="match status" value="1"/>
</dbReference>
<dbReference type="InterPro" id="IPR039883">
    <property type="entry name" value="Fcf2/DNTTIP2"/>
</dbReference>
<gene>
    <name evidence="5" type="ORF">K450DRAFT_258461</name>
</gene>
<feature type="compositionally biased region" description="Acidic residues" evidence="3">
    <location>
        <begin position="48"/>
        <end position="68"/>
    </location>
</feature>
<feature type="region of interest" description="Disordered" evidence="3">
    <location>
        <begin position="1"/>
        <end position="126"/>
    </location>
</feature>
<keyword evidence="2" id="KW-0539">Nucleus</keyword>
<dbReference type="GO" id="GO:0005730">
    <property type="term" value="C:nucleolus"/>
    <property type="evidence" value="ECO:0007669"/>
    <property type="project" value="UniProtKB-SubCell"/>
</dbReference>
<dbReference type="PANTHER" id="PTHR21686">
    <property type="entry name" value="DEOXYNUCLEOTIDYLTRANSFERASE TERMINAL-INTERACTING PROTEIN 2"/>
    <property type="match status" value="1"/>
</dbReference>
<dbReference type="GO" id="GO:0006396">
    <property type="term" value="P:RNA processing"/>
    <property type="evidence" value="ECO:0007669"/>
    <property type="project" value="TreeGrafter"/>
</dbReference>
<evidence type="ECO:0000256" key="2">
    <source>
        <dbReference type="ARBA" id="ARBA00023242"/>
    </source>
</evidence>